<keyword evidence="2" id="KW-0067">ATP-binding</keyword>
<keyword evidence="1" id="KW-0547">Nucleotide-binding</keyword>
<gene>
    <name evidence="4" type="primary">LOC112290175</name>
    <name evidence="3" type="ORF">PHYPA_017497</name>
</gene>
<evidence type="ECO:0000313" key="5">
    <source>
        <dbReference type="Proteomes" id="UP000006727"/>
    </source>
</evidence>
<dbReference type="Gene3D" id="3.30.420.40">
    <property type="match status" value="2"/>
</dbReference>
<reference evidence="4" key="3">
    <citation type="submission" date="2020-12" db="UniProtKB">
        <authorList>
            <consortium name="EnsemblPlants"/>
        </authorList>
    </citation>
    <scope>IDENTIFICATION</scope>
</reference>
<dbReference type="InterPro" id="IPR043129">
    <property type="entry name" value="ATPase_NBD"/>
</dbReference>
<name>A0A2K1JMA4_PHYPA</name>
<reference evidence="3 5" key="2">
    <citation type="journal article" date="2018" name="Plant J.">
        <title>The Physcomitrella patens chromosome-scale assembly reveals moss genome structure and evolution.</title>
        <authorList>
            <person name="Lang D."/>
            <person name="Ullrich K.K."/>
            <person name="Murat F."/>
            <person name="Fuchs J."/>
            <person name="Jenkins J."/>
            <person name="Haas F.B."/>
            <person name="Piednoel M."/>
            <person name="Gundlach H."/>
            <person name="Van Bel M."/>
            <person name="Meyberg R."/>
            <person name="Vives C."/>
            <person name="Morata J."/>
            <person name="Symeonidi A."/>
            <person name="Hiss M."/>
            <person name="Muchero W."/>
            <person name="Kamisugi Y."/>
            <person name="Saleh O."/>
            <person name="Blanc G."/>
            <person name="Decker E.L."/>
            <person name="van Gessel N."/>
            <person name="Grimwood J."/>
            <person name="Hayes R.D."/>
            <person name="Graham S.W."/>
            <person name="Gunter L.E."/>
            <person name="McDaniel S.F."/>
            <person name="Hoernstein S.N.W."/>
            <person name="Larsson A."/>
            <person name="Li F.W."/>
            <person name="Perroud P.F."/>
            <person name="Phillips J."/>
            <person name="Ranjan P."/>
            <person name="Rokshar D.S."/>
            <person name="Rothfels C.J."/>
            <person name="Schneider L."/>
            <person name="Shu S."/>
            <person name="Stevenson D.W."/>
            <person name="Thummler F."/>
            <person name="Tillich M."/>
            <person name="Villarreal Aguilar J.C."/>
            <person name="Widiez T."/>
            <person name="Wong G.K."/>
            <person name="Wymore A."/>
            <person name="Zhang Y."/>
            <person name="Zimmer A.D."/>
            <person name="Quatrano R.S."/>
            <person name="Mayer K.F.X."/>
            <person name="Goodstein D."/>
            <person name="Casacuberta J.M."/>
            <person name="Vandepoele K."/>
            <person name="Reski R."/>
            <person name="Cuming A.C."/>
            <person name="Tuskan G.A."/>
            <person name="Maumus F."/>
            <person name="Salse J."/>
            <person name="Schmutz J."/>
            <person name="Rensing S.A."/>
        </authorList>
    </citation>
    <scope>NUCLEOTIDE SEQUENCE [LARGE SCALE GENOMIC DNA]</scope>
    <source>
        <strain evidence="4 5">cv. Gransden 2004</strain>
    </source>
</reference>
<dbReference type="Pfam" id="PF00012">
    <property type="entry name" value="HSP70"/>
    <property type="match status" value="1"/>
</dbReference>
<dbReference type="PANTHER" id="PTHR14187">
    <property type="entry name" value="ALPHA KINASE/ELONGATION FACTOR 2 KINASE"/>
    <property type="match status" value="1"/>
</dbReference>
<dbReference type="RefSeq" id="XP_024391964.1">
    <property type="nucleotide sequence ID" value="XM_024536196.2"/>
</dbReference>
<dbReference type="InterPro" id="IPR013126">
    <property type="entry name" value="Hsp_70_fam"/>
</dbReference>
<dbReference type="GO" id="GO:0005524">
    <property type="term" value="F:ATP binding"/>
    <property type="evidence" value="ECO:0007669"/>
    <property type="project" value="UniProtKB-KW"/>
</dbReference>
<dbReference type="GeneID" id="112290175"/>
<sequence>MAFLSWGSSLKREKCPVERVRGNESNGVGKIGPSSSRGYNDRVIVEAANPGPLRISRNLPSAVPGTSVEEVSGAVRIPDEVRSTPQNGWVIGLDFGTTFSGFAYAKVSDPEHIYVHHDWPCMSGGNEYCKTLTGLFYTKTATGELQCTSWGHPARSDYMANRGDSSTRGFYLSKFKLLLKKDLDVSSLASAIPPSLTVSKIITQYLKHIGEYALSVLRNHDGEVRFSQDSVQWCVTVPSIWDDAAKQQMKVCMMDTGLVSCDSGIESVKVVLEPEAASFHCHQLMPKQYPKVCLDRCDNILVADIGGGTVDIVVQKLKGIGRDYKVEELTESSGGLCGGTIVDDYFLRFVSKRIGCPEEFLRLDAQNCRSRFLKDWEEIKRGFGHEMRPTTNTEISLHRNLAEKWEDYERRRGYPPRKSYSEIKLTQQDMMSIFDPVVDEIIKLIAAQLEKVTNIKAIFVVGGFAGSQYLMRQIRARFSRPETHILSPPHPGSAIVKGAVALALNPGVVVARILKRTYGTSLTKRLEPGVDPRHLLKVAIDGSQWCRKRFDIFAKKGTRMEINNCVKKEYAPYKSGQSHIKFDLHSSGDEEPRYTDDPGVVSEGEFTVDLPKNPTHDNVPVYEFSLYFGRSSIELREEAKFPHIHEAERRVYRSWLEKMKKKQIQGESTYTLELTVSDYT</sequence>
<dbReference type="Gene3D" id="3.90.640.10">
    <property type="entry name" value="Actin, Chain A, domain 4"/>
    <property type="match status" value="1"/>
</dbReference>
<organism evidence="3">
    <name type="scientific">Physcomitrium patens</name>
    <name type="common">Spreading-leaved earth moss</name>
    <name type="synonym">Physcomitrella patens</name>
    <dbReference type="NCBI Taxonomy" id="3218"/>
    <lineage>
        <taxon>Eukaryota</taxon>
        <taxon>Viridiplantae</taxon>
        <taxon>Streptophyta</taxon>
        <taxon>Embryophyta</taxon>
        <taxon>Bryophyta</taxon>
        <taxon>Bryophytina</taxon>
        <taxon>Bryopsida</taxon>
        <taxon>Funariidae</taxon>
        <taxon>Funariales</taxon>
        <taxon>Funariaceae</taxon>
        <taxon>Physcomitrium</taxon>
    </lineage>
</organism>
<reference evidence="3 5" key="1">
    <citation type="journal article" date="2008" name="Science">
        <title>The Physcomitrella genome reveals evolutionary insights into the conquest of land by plants.</title>
        <authorList>
            <person name="Rensing S."/>
            <person name="Lang D."/>
            <person name="Zimmer A."/>
            <person name="Terry A."/>
            <person name="Salamov A."/>
            <person name="Shapiro H."/>
            <person name="Nishiyama T."/>
            <person name="Perroud P.-F."/>
            <person name="Lindquist E."/>
            <person name="Kamisugi Y."/>
            <person name="Tanahashi T."/>
            <person name="Sakakibara K."/>
            <person name="Fujita T."/>
            <person name="Oishi K."/>
            <person name="Shin-I T."/>
            <person name="Kuroki Y."/>
            <person name="Toyoda A."/>
            <person name="Suzuki Y."/>
            <person name="Hashimoto A."/>
            <person name="Yamaguchi K."/>
            <person name="Sugano A."/>
            <person name="Kohara Y."/>
            <person name="Fujiyama A."/>
            <person name="Anterola A."/>
            <person name="Aoki S."/>
            <person name="Ashton N."/>
            <person name="Barbazuk W.B."/>
            <person name="Barker E."/>
            <person name="Bennetzen J."/>
            <person name="Bezanilla M."/>
            <person name="Blankenship R."/>
            <person name="Cho S.H."/>
            <person name="Dutcher S."/>
            <person name="Estelle M."/>
            <person name="Fawcett J.A."/>
            <person name="Gundlach H."/>
            <person name="Hanada K."/>
            <person name="Heyl A."/>
            <person name="Hicks K.A."/>
            <person name="Hugh J."/>
            <person name="Lohr M."/>
            <person name="Mayer K."/>
            <person name="Melkozernov A."/>
            <person name="Murata T."/>
            <person name="Nelson D."/>
            <person name="Pils B."/>
            <person name="Prigge M."/>
            <person name="Reiss B."/>
            <person name="Renner T."/>
            <person name="Rombauts S."/>
            <person name="Rushton P."/>
            <person name="Sanderfoot A."/>
            <person name="Schween G."/>
            <person name="Shiu S.-H."/>
            <person name="Stueber K."/>
            <person name="Theodoulou F.L."/>
            <person name="Tu H."/>
            <person name="Van de Peer Y."/>
            <person name="Verrier P.J."/>
            <person name="Waters E."/>
            <person name="Wood A."/>
            <person name="Yang L."/>
            <person name="Cove D."/>
            <person name="Cuming A."/>
            <person name="Hasebe M."/>
            <person name="Lucas S."/>
            <person name="Mishler D.B."/>
            <person name="Reski R."/>
            <person name="Grigoriev I."/>
            <person name="Quatrano R.S."/>
            <person name="Boore J.L."/>
        </authorList>
    </citation>
    <scope>NUCLEOTIDE SEQUENCE [LARGE SCALE GENOMIC DNA]</scope>
    <source>
        <strain evidence="4 5">cv. Gransden 2004</strain>
    </source>
</reference>
<dbReference type="GO" id="GO:0140662">
    <property type="term" value="F:ATP-dependent protein folding chaperone"/>
    <property type="evidence" value="ECO:0007669"/>
    <property type="project" value="InterPro"/>
</dbReference>
<dbReference type="OrthoDB" id="546249at2759"/>
<proteinExistence type="predicted"/>
<dbReference type="Gramene" id="Pp3c13_16950V3.2">
    <property type="protein sequence ID" value="PAC:32931316.CDS.1"/>
    <property type="gene ID" value="Pp3c13_16950"/>
</dbReference>
<dbReference type="AlphaFoldDB" id="A0A2K1JMA4"/>
<dbReference type="EnsemblPlants" id="Pp3c13_16950V3.1">
    <property type="protein sequence ID" value="PAC:32931315.CDS.1"/>
    <property type="gene ID" value="Pp3c13_16950"/>
</dbReference>
<evidence type="ECO:0000313" key="4">
    <source>
        <dbReference type="EnsemblPlants" id="PAC:32931315.CDS.1"/>
    </source>
</evidence>
<dbReference type="KEGG" id="ppp:112290175"/>
<dbReference type="SUPFAM" id="SSF53067">
    <property type="entry name" value="Actin-like ATPase domain"/>
    <property type="match status" value="2"/>
</dbReference>
<evidence type="ECO:0000256" key="1">
    <source>
        <dbReference type="ARBA" id="ARBA00022741"/>
    </source>
</evidence>
<dbReference type="PaxDb" id="3218-PP1S142_114V6.1"/>
<evidence type="ECO:0000313" key="3">
    <source>
        <dbReference type="EMBL" id="PNR42667.1"/>
    </source>
</evidence>
<dbReference type="CDD" id="cd10229">
    <property type="entry name" value="ASKHA_NBD_HSP70_HSPA12"/>
    <property type="match status" value="1"/>
</dbReference>
<dbReference type="EnsemblPlants" id="Pp3c13_16950V3.2">
    <property type="protein sequence ID" value="PAC:32931316.CDS.1"/>
    <property type="gene ID" value="Pp3c13_16950"/>
</dbReference>
<accession>A0A2K1JMA4</accession>
<dbReference type="Gramene" id="Pp3c13_16950V3.1">
    <property type="protein sequence ID" value="PAC:32931315.CDS.1"/>
    <property type="gene ID" value="Pp3c13_16950"/>
</dbReference>
<dbReference type="OMA" id="DVQFICP"/>
<protein>
    <submittedName>
        <fullName evidence="3 4">Uncharacterized protein</fullName>
    </submittedName>
</protein>
<dbReference type="EMBL" id="ABEU02000013">
    <property type="protein sequence ID" value="PNR42667.1"/>
    <property type="molecule type" value="Genomic_DNA"/>
</dbReference>
<dbReference type="PANTHER" id="PTHR14187:SF5">
    <property type="entry name" value="HEAT SHOCK 70 KDA PROTEIN 12A"/>
    <property type="match status" value="1"/>
</dbReference>
<evidence type="ECO:0000256" key="2">
    <source>
        <dbReference type="ARBA" id="ARBA00022840"/>
    </source>
</evidence>
<dbReference type="Proteomes" id="UP000006727">
    <property type="component" value="Chromosome 13"/>
</dbReference>
<keyword evidence="5" id="KW-1185">Reference proteome</keyword>
<dbReference type="STRING" id="3218.A0A2K1JMA4"/>